<evidence type="ECO:0000256" key="1">
    <source>
        <dbReference type="ARBA" id="ARBA00022468"/>
    </source>
</evidence>
<feature type="domain" description="Rho-GAP" evidence="3">
    <location>
        <begin position="327"/>
        <end position="522"/>
    </location>
</feature>
<reference evidence="5" key="1">
    <citation type="submission" date="2021-02" db="EMBL/GenBank/DDBJ databases">
        <title>Genome sequence Cadophora malorum strain M34.</title>
        <authorList>
            <person name="Stefanovic E."/>
            <person name="Vu D."/>
            <person name="Scully C."/>
            <person name="Dijksterhuis J."/>
            <person name="Roader J."/>
            <person name="Houbraken J."/>
        </authorList>
    </citation>
    <scope>NUCLEOTIDE SEQUENCE</scope>
    <source>
        <strain evidence="5">M34</strain>
    </source>
</reference>
<dbReference type="InterPro" id="IPR000198">
    <property type="entry name" value="RhoGAP_dom"/>
</dbReference>
<evidence type="ECO:0000259" key="3">
    <source>
        <dbReference type="PROSITE" id="PS50238"/>
    </source>
</evidence>
<dbReference type="Gene3D" id="1.10.555.10">
    <property type="entry name" value="Rho GTPase activation protein"/>
    <property type="match status" value="1"/>
</dbReference>
<evidence type="ECO:0000256" key="2">
    <source>
        <dbReference type="SAM" id="MobiDB-lite"/>
    </source>
</evidence>
<dbReference type="CDD" id="cd04301">
    <property type="entry name" value="NAT_SF"/>
    <property type="match status" value="1"/>
</dbReference>
<dbReference type="GO" id="GO:0005938">
    <property type="term" value="C:cell cortex"/>
    <property type="evidence" value="ECO:0007669"/>
    <property type="project" value="TreeGrafter"/>
</dbReference>
<dbReference type="GO" id="GO:0007165">
    <property type="term" value="P:signal transduction"/>
    <property type="evidence" value="ECO:0007669"/>
    <property type="project" value="InterPro"/>
</dbReference>
<evidence type="ECO:0000313" key="6">
    <source>
        <dbReference type="Proteomes" id="UP000664132"/>
    </source>
</evidence>
<sequence length="971" mass="108626">MDPLSVSMAIVGLLSASWKISEVLSPLISKGKNAPDELREIKTTVDTIRSVLSQLQLMLLGRMKVTRERTSLILVDQIVVTLSACVSTFSDLDVFVETLGSDEKLGLMNRMRWATKAPTIQEHLKKLEAHKASMTLMVTILTCDSTYKAEDAVDELTATIKALLDSNKLIAERLASIEIGMGIDPPVVQPPDPQTEPENFVRNAAGFAFEEELENSWVYKRSIARDPGGAFSVISSAGRTASWSMLSGLSLSDNISIIAVQALPLYAFDISNSQLYQFGEFDESQEKLLSPEQLTHVTPSSGNSGRKSFRKRLVRIAATFSTKDPKTPVPEARDTAILRVFGVALQQSISYANVAIRREVENIFYQSGSAKNVFELQGIFDMPDRYGKGLDWSQYLVHDAASLVLRYLKTLPEPVIPFDCYSLFIACLSRDAATKDTMTSIAEFQDCVINLSPLNRQLLLYLLDLLAVFASKSQINHMTSSRLVAVFQPSLLSKEPQSMTAEDHELAASVMVFMVENQDHFLIGLTGTTTGDGANDVTDSNEQAMSDRIPEGVSEPNSLPRPEFQGLSGADRLSRDTLLETHTYKFHSFMENGWPVLINKETDIICFDRPEALHKFASSPNAAKVLRIELFGSIAVRYDAYGNSLYSIANNYMRDMPLFGALMRAVRGFGTLRKLYMLQGEYPEGREDEALMKMNDLRSYAQNCFVTEKLLWDQMWYETERLNNLTIDQSYRWRVPEIVVMKEDDFKSQSEEGELDIRGQCNYLGSQSKSSSSTYFIGAELKHIPSIASIQTHYALNTVLTFATAGLTDAEFEARYQNMVSENHLPFLVAIIPRKRRPEKFEVQRQGTQTPVESHDEGEEVVVGYTYLSPFRPSLPAYTHTGELSLFVHPEHLYKGIGSALLEKLLEACGQSRIREVLAVMAVDVETIGAGLGLRDWIDVIILQKHVEGCDSSVNCEFRFIILRYDKLDLC</sequence>
<organism evidence="5 6">
    <name type="scientific">Cadophora malorum</name>
    <dbReference type="NCBI Taxonomy" id="108018"/>
    <lineage>
        <taxon>Eukaryota</taxon>
        <taxon>Fungi</taxon>
        <taxon>Dikarya</taxon>
        <taxon>Ascomycota</taxon>
        <taxon>Pezizomycotina</taxon>
        <taxon>Leotiomycetes</taxon>
        <taxon>Helotiales</taxon>
        <taxon>Ploettnerulaceae</taxon>
        <taxon>Cadophora</taxon>
    </lineage>
</organism>
<feature type="region of interest" description="Disordered" evidence="2">
    <location>
        <begin position="548"/>
        <end position="568"/>
    </location>
</feature>
<dbReference type="GO" id="GO:0005096">
    <property type="term" value="F:GTPase activator activity"/>
    <property type="evidence" value="ECO:0007669"/>
    <property type="project" value="UniProtKB-KW"/>
</dbReference>
<dbReference type="GO" id="GO:0060237">
    <property type="term" value="P:regulation of fungal-type cell wall organization"/>
    <property type="evidence" value="ECO:0007669"/>
    <property type="project" value="TreeGrafter"/>
</dbReference>
<dbReference type="InterPro" id="IPR008936">
    <property type="entry name" value="Rho_GTPase_activation_prot"/>
</dbReference>
<dbReference type="OrthoDB" id="19923at2759"/>
<dbReference type="Proteomes" id="UP000664132">
    <property type="component" value="Unassembled WGS sequence"/>
</dbReference>
<dbReference type="SUPFAM" id="SSF48350">
    <property type="entry name" value="GTPase activation domain, GAP"/>
    <property type="match status" value="1"/>
</dbReference>
<dbReference type="AlphaFoldDB" id="A0A8H7WDK4"/>
<dbReference type="GO" id="GO:0016747">
    <property type="term" value="F:acyltransferase activity, transferring groups other than amino-acyl groups"/>
    <property type="evidence" value="ECO:0007669"/>
    <property type="project" value="InterPro"/>
</dbReference>
<dbReference type="SUPFAM" id="SSF55729">
    <property type="entry name" value="Acyl-CoA N-acyltransferases (Nat)"/>
    <property type="match status" value="1"/>
</dbReference>
<keyword evidence="6" id="KW-1185">Reference proteome</keyword>
<dbReference type="InterPro" id="IPR051025">
    <property type="entry name" value="RhoGAP"/>
</dbReference>
<evidence type="ECO:0000259" key="4">
    <source>
        <dbReference type="PROSITE" id="PS51186"/>
    </source>
</evidence>
<dbReference type="EMBL" id="JAFJYH010000043">
    <property type="protein sequence ID" value="KAG4422845.1"/>
    <property type="molecule type" value="Genomic_DNA"/>
</dbReference>
<dbReference type="InterPro" id="IPR016181">
    <property type="entry name" value="Acyl_CoA_acyltransferase"/>
</dbReference>
<feature type="domain" description="N-acetyltransferase" evidence="4">
    <location>
        <begin position="814"/>
        <end position="948"/>
    </location>
</feature>
<dbReference type="Gene3D" id="3.40.630.30">
    <property type="match status" value="1"/>
</dbReference>
<keyword evidence="1" id="KW-0343">GTPase activation</keyword>
<name>A0A8H7WDK4_9HELO</name>
<accession>A0A8H7WDK4</accession>
<evidence type="ECO:0000313" key="5">
    <source>
        <dbReference type="EMBL" id="KAG4422845.1"/>
    </source>
</evidence>
<comment type="caution">
    <text evidence="5">The sequence shown here is derived from an EMBL/GenBank/DDBJ whole genome shotgun (WGS) entry which is preliminary data.</text>
</comment>
<evidence type="ECO:0008006" key="7">
    <source>
        <dbReference type="Google" id="ProtNLM"/>
    </source>
</evidence>
<proteinExistence type="predicted"/>
<dbReference type="Pfam" id="PF00583">
    <property type="entry name" value="Acetyltransf_1"/>
    <property type="match status" value="1"/>
</dbReference>
<dbReference type="InterPro" id="IPR000182">
    <property type="entry name" value="GNAT_dom"/>
</dbReference>
<dbReference type="SMART" id="SM00324">
    <property type="entry name" value="RhoGAP"/>
    <property type="match status" value="1"/>
</dbReference>
<dbReference type="PANTHER" id="PTHR15228">
    <property type="entry name" value="SPERMATHECAL PHYSIOLOGY VARIANT"/>
    <property type="match status" value="1"/>
</dbReference>
<protein>
    <recommendedName>
        <fullName evidence="7">Rho-GAP domain-containing protein</fullName>
    </recommendedName>
</protein>
<dbReference type="PROSITE" id="PS51186">
    <property type="entry name" value="GNAT"/>
    <property type="match status" value="1"/>
</dbReference>
<dbReference type="PROSITE" id="PS50238">
    <property type="entry name" value="RHOGAP"/>
    <property type="match status" value="1"/>
</dbReference>
<gene>
    <name evidence="5" type="ORF">IFR04_004067</name>
</gene>
<dbReference type="PANTHER" id="PTHR15228:SF25">
    <property type="entry name" value="F-BAR DOMAIN-CONTAINING PROTEIN"/>
    <property type="match status" value="1"/>
</dbReference>
<dbReference type="Pfam" id="PF00620">
    <property type="entry name" value="RhoGAP"/>
    <property type="match status" value="1"/>
</dbReference>